<feature type="transmembrane region" description="Helical" evidence="1">
    <location>
        <begin position="220"/>
        <end position="243"/>
    </location>
</feature>
<feature type="transmembrane region" description="Helical" evidence="1">
    <location>
        <begin position="54"/>
        <end position="72"/>
    </location>
</feature>
<comment type="caution">
    <text evidence="2">The sequence shown here is derived from an EMBL/GenBank/DDBJ whole genome shotgun (WGS) entry which is preliminary data.</text>
</comment>
<dbReference type="PATRIC" id="fig|264251.5.peg.1513"/>
<evidence type="ECO:0008006" key="4">
    <source>
        <dbReference type="Google" id="ProtNLM"/>
    </source>
</evidence>
<keyword evidence="1" id="KW-0812">Transmembrane</keyword>
<organism evidence="2 3">
    <name type="scientific">Cellulosimicrobium funkei</name>
    <dbReference type="NCBI Taxonomy" id="264251"/>
    <lineage>
        <taxon>Bacteria</taxon>
        <taxon>Bacillati</taxon>
        <taxon>Actinomycetota</taxon>
        <taxon>Actinomycetes</taxon>
        <taxon>Micrococcales</taxon>
        <taxon>Promicromonosporaceae</taxon>
        <taxon>Cellulosimicrobium</taxon>
    </lineage>
</organism>
<dbReference type="Proteomes" id="UP000035265">
    <property type="component" value="Unassembled WGS sequence"/>
</dbReference>
<dbReference type="STRING" id="264251.FB00_07430"/>
<feature type="transmembrane region" description="Helical" evidence="1">
    <location>
        <begin position="111"/>
        <end position="129"/>
    </location>
</feature>
<name>A0A0H2KNY2_9MICO</name>
<proteinExistence type="predicted"/>
<feature type="transmembrane region" description="Helical" evidence="1">
    <location>
        <begin position="163"/>
        <end position="181"/>
    </location>
</feature>
<dbReference type="RefSeq" id="WP_047232246.1">
    <property type="nucleotide sequence ID" value="NZ_JNBQ01000005.1"/>
</dbReference>
<keyword evidence="1" id="KW-1133">Transmembrane helix</keyword>
<protein>
    <recommendedName>
        <fullName evidence="4">Permease</fullName>
    </recommendedName>
</protein>
<evidence type="ECO:0000313" key="2">
    <source>
        <dbReference type="EMBL" id="KLN35251.1"/>
    </source>
</evidence>
<keyword evidence="1" id="KW-0472">Membrane</keyword>
<reference evidence="2 3" key="1">
    <citation type="submission" date="2014-05" db="EMBL/GenBank/DDBJ databases">
        <title>Cellulosimicrobium funkei U11 genome.</title>
        <authorList>
            <person name="Hu C."/>
            <person name="Gong Y."/>
            <person name="Wan W."/>
            <person name="Jiang M."/>
        </authorList>
    </citation>
    <scope>NUCLEOTIDE SEQUENCE [LARGE SCALE GENOMIC DNA]</scope>
    <source>
        <strain evidence="2 3">U11</strain>
    </source>
</reference>
<accession>A0A0H2KNY2</accession>
<feature type="transmembrane region" description="Helical" evidence="1">
    <location>
        <begin position="30"/>
        <end position="47"/>
    </location>
</feature>
<sequence>MDLSTRAVVTACLAAGIAVAAFFGPLPLAAASGALALIVAIGWPRLLDIPVHGGTRVVIAIAGLGAVGATAATHGEPALRHLPVVLALAVVLAFVAELLRRDGRPRLVESLIGTVSGIVVATSCAGWIATGRTDAGESLVVTCAVALAVASAVSALPLGGWTNAALTLGLAVAAGGAVGYVMPDLDLLSGVWSGVVAGLLVASLHALFDQLPELRGRLGAFSATALPVAVGGTLIFVVGRVIVG</sequence>
<feature type="transmembrane region" description="Helical" evidence="1">
    <location>
        <begin position="78"/>
        <end position="99"/>
    </location>
</feature>
<dbReference type="EMBL" id="JNBQ01000005">
    <property type="protein sequence ID" value="KLN35251.1"/>
    <property type="molecule type" value="Genomic_DNA"/>
</dbReference>
<evidence type="ECO:0000256" key="1">
    <source>
        <dbReference type="SAM" id="Phobius"/>
    </source>
</evidence>
<feature type="transmembrane region" description="Helical" evidence="1">
    <location>
        <begin position="135"/>
        <end position="156"/>
    </location>
</feature>
<feature type="transmembrane region" description="Helical" evidence="1">
    <location>
        <begin position="187"/>
        <end position="208"/>
    </location>
</feature>
<dbReference type="AlphaFoldDB" id="A0A0H2KNY2"/>
<evidence type="ECO:0000313" key="3">
    <source>
        <dbReference type="Proteomes" id="UP000035265"/>
    </source>
</evidence>
<gene>
    <name evidence="2" type="ORF">FB00_07430</name>
</gene>
<keyword evidence="3" id="KW-1185">Reference proteome</keyword>